<dbReference type="Pfam" id="PF00108">
    <property type="entry name" value="Thiolase_N"/>
    <property type="match status" value="1"/>
</dbReference>
<dbReference type="InterPro" id="IPR020616">
    <property type="entry name" value="Thiolase_N"/>
</dbReference>
<dbReference type="PANTHER" id="PTHR43853">
    <property type="entry name" value="3-KETOACYL-COA THIOLASE, PEROXISOMAL"/>
    <property type="match status" value="1"/>
</dbReference>
<evidence type="ECO:0000256" key="3">
    <source>
        <dbReference type="ARBA" id="ARBA00023315"/>
    </source>
</evidence>
<evidence type="ECO:0000313" key="8">
    <source>
        <dbReference type="Proteomes" id="UP001165368"/>
    </source>
</evidence>
<dbReference type="Proteomes" id="UP001165368">
    <property type="component" value="Unassembled WGS sequence"/>
</dbReference>
<dbReference type="PANTHER" id="PTHR43853:SF3">
    <property type="entry name" value="ACETYL-COA C-ACETYLTRANSFERASE YHFS-RELATED"/>
    <property type="match status" value="1"/>
</dbReference>
<comment type="caution">
    <text evidence="7">The sequence shown here is derived from an EMBL/GenBank/DDBJ whole genome shotgun (WGS) entry which is preliminary data.</text>
</comment>
<dbReference type="Gene3D" id="3.40.47.10">
    <property type="match status" value="1"/>
</dbReference>
<dbReference type="InterPro" id="IPR050215">
    <property type="entry name" value="Thiolase-like_sf_Thiolase"/>
</dbReference>
<keyword evidence="2 4" id="KW-0808">Transferase</keyword>
<accession>A0ABS9L5Y1</accession>
<dbReference type="CDD" id="cd00751">
    <property type="entry name" value="thiolase"/>
    <property type="match status" value="1"/>
</dbReference>
<evidence type="ECO:0000256" key="1">
    <source>
        <dbReference type="ARBA" id="ARBA00010982"/>
    </source>
</evidence>
<dbReference type="PROSITE" id="PS00737">
    <property type="entry name" value="THIOLASE_2"/>
    <property type="match status" value="1"/>
</dbReference>
<dbReference type="InterPro" id="IPR020613">
    <property type="entry name" value="Thiolase_CS"/>
</dbReference>
<dbReference type="RefSeq" id="WP_237820035.1">
    <property type="nucleotide sequence ID" value="NZ_JAKLTQ010000005.1"/>
</dbReference>
<keyword evidence="8" id="KW-1185">Reference proteome</keyword>
<protein>
    <submittedName>
        <fullName evidence="7">Thiolase family protein</fullName>
    </submittedName>
</protein>
<name>A0ABS9L5Y1_9MICC</name>
<evidence type="ECO:0000313" key="7">
    <source>
        <dbReference type="EMBL" id="MCG2622080.1"/>
    </source>
</evidence>
<dbReference type="InterPro" id="IPR020617">
    <property type="entry name" value="Thiolase_C"/>
</dbReference>
<dbReference type="InterPro" id="IPR002155">
    <property type="entry name" value="Thiolase"/>
</dbReference>
<sequence>MCSASPHPERDPVVVLGRRSAFGRLNGIWARTTAGALLAPVLSAVVRDAGLPPAEIDDVVIGNAVGGGGNVARLALLDAGLPETVPGMTVDRQCGSGLDAVVLACRLVAAGAGQLYLAGGVESCSTAPLRAHRLTSTPGAPDFYGRAPFAPQSLGDPDMGVAAEAVAARWNVSRADQDAFALRSHQRALAAAAEGAFDEEIVPVGGAAVGDEGPRKTIGPALLGRFPAAFVPSGTVTAGNSCADADGAAVVLVASRAAAGRLGFGGGLGFRGAATAGTDPNLPGIGGGRAGARLLAEQGLHGTDLGRVEFNEAFAAQALASLRMLGVAPERANRQGGALAFGHPYGASGAFLVLRLLQQERSADRDRRPALAAASIAGGMGTAALFGWTDPR</sequence>
<dbReference type="PIRSF" id="PIRSF000429">
    <property type="entry name" value="Ac-CoA_Ac_transf"/>
    <property type="match status" value="1"/>
</dbReference>
<proteinExistence type="inferred from homology"/>
<reference evidence="7" key="1">
    <citation type="submission" date="2022-01" db="EMBL/GenBank/DDBJ databases">
        <authorList>
            <person name="Jo J.-H."/>
            <person name="Im W.-T."/>
        </authorList>
    </citation>
    <scope>NUCLEOTIDE SEQUENCE</scope>
    <source>
        <strain evidence="7">I2-34</strain>
    </source>
</reference>
<comment type="similarity">
    <text evidence="1 4">Belongs to the thiolase-like superfamily. Thiolase family.</text>
</comment>
<organism evidence="7 8">
    <name type="scientific">Arthrobacter hankyongi</name>
    <dbReference type="NCBI Taxonomy" id="2904801"/>
    <lineage>
        <taxon>Bacteria</taxon>
        <taxon>Bacillati</taxon>
        <taxon>Actinomycetota</taxon>
        <taxon>Actinomycetes</taxon>
        <taxon>Micrococcales</taxon>
        <taxon>Micrococcaceae</taxon>
        <taxon>Arthrobacter</taxon>
    </lineage>
</organism>
<dbReference type="Pfam" id="PF02803">
    <property type="entry name" value="Thiolase_C"/>
    <property type="match status" value="1"/>
</dbReference>
<evidence type="ECO:0000256" key="2">
    <source>
        <dbReference type="ARBA" id="ARBA00022679"/>
    </source>
</evidence>
<dbReference type="InterPro" id="IPR016039">
    <property type="entry name" value="Thiolase-like"/>
</dbReference>
<gene>
    <name evidence="7" type="ORF">LVY72_09125</name>
</gene>
<feature type="domain" description="Thiolase N-terminal" evidence="5">
    <location>
        <begin position="13"/>
        <end position="256"/>
    </location>
</feature>
<feature type="domain" description="Thiolase C-terminal" evidence="6">
    <location>
        <begin position="271"/>
        <end position="386"/>
    </location>
</feature>
<dbReference type="EMBL" id="JAKLTQ010000005">
    <property type="protein sequence ID" value="MCG2622080.1"/>
    <property type="molecule type" value="Genomic_DNA"/>
</dbReference>
<dbReference type="SUPFAM" id="SSF53901">
    <property type="entry name" value="Thiolase-like"/>
    <property type="match status" value="2"/>
</dbReference>
<evidence type="ECO:0000259" key="5">
    <source>
        <dbReference type="Pfam" id="PF00108"/>
    </source>
</evidence>
<evidence type="ECO:0000259" key="6">
    <source>
        <dbReference type="Pfam" id="PF02803"/>
    </source>
</evidence>
<evidence type="ECO:0000256" key="4">
    <source>
        <dbReference type="RuleBase" id="RU003557"/>
    </source>
</evidence>
<keyword evidence="3 4" id="KW-0012">Acyltransferase</keyword>
<dbReference type="NCBIfam" id="TIGR01930">
    <property type="entry name" value="AcCoA-C-Actrans"/>
    <property type="match status" value="1"/>
</dbReference>